<dbReference type="AlphaFoldDB" id="S3DJP4"/>
<protein>
    <submittedName>
        <fullName evidence="1">Uncharacterized protein</fullName>
    </submittedName>
</protein>
<proteinExistence type="predicted"/>
<reference evidence="1 2" key="1">
    <citation type="journal article" date="2013" name="BMC Genomics">
        <title>Genomics-driven discovery of the pneumocandin biosynthetic gene cluster in the fungus Glarea lozoyensis.</title>
        <authorList>
            <person name="Chen L."/>
            <person name="Yue Q."/>
            <person name="Zhang X."/>
            <person name="Xiang M."/>
            <person name="Wang C."/>
            <person name="Li S."/>
            <person name="Che Y."/>
            <person name="Ortiz-Lopez F.J."/>
            <person name="Bills G.F."/>
            <person name="Liu X."/>
            <person name="An Z."/>
        </authorList>
    </citation>
    <scope>NUCLEOTIDE SEQUENCE [LARGE SCALE GENOMIC DNA]</scope>
    <source>
        <strain evidence="2">ATCC 20868 / MF5171</strain>
    </source>
</reference>
<name>S3DJP4_GLAL2</name>
<evidence type="ECO:0000313" key="1">
    <source>
        <dbReference type="EMBL" id="EPE32251.1"/>
    </source>
</evidence>
<sequence>MATPPVPRDILSYTVEGFNKPPPQLVNNGVAKMLSEVDISHIWVPKWNQYNLHQMIFNLSYKNFVGAVNRKNSRPIDRLHMEALWMDALWKRYTVYDPRSKKARRDQDTFQMCMWQKWDFVYHGFNVRDDRPDAPKIESDRHDTKLERALLKFRSKPHKSVKRTKAWTEDYWVNKKKKFPESNIERPGEKPSGDMVSTINVHADVERSMGDMTTKDAERDARKLCRAMRKLGVDKKERRKKKSGVRKLRKALEKFEIGKQGEIEDEECGDVEQSGSMVGIER</sequence>
<dbReference type="HOGENOM" id="CLU_987111_0_0_1"/>
<dbReference type="KEGG" id="glz:GLAREA_07384"/>
<evidence type="ECO:0000313" key="2">
    <source>
        <dbReference type="Proteomes" id="UP000016922"/>
    </source>
</evidence>
<dbReference type="RefSeq" id="XP_008080263.1">
    <property type="nucleotide sequence ID" value="XM_008082072.1"/>
</dbReference>
<accession>S3DJP4</accession>
<dbReference type="Proteomes" id="UP000016922">
    <property type="component" value="Unassembled WGS sequence"/>
</dbReference>
<gene>
    <name evidence="1" type="ORF">GLAREA_07384</name>
</gene>
<dbReference type="OrthoDB" id="10272709at2759"/>
<dbReference type="EMBL" id="KE145359">
    <property type="protein sequence ID" value="EPE32251.1"/>
    <property type="molecule type" value="Genomic_DNA"/>
</dbReference>
<dbReference type="GeneID" id="19466437"/>
<keyword evidence="2" id="KW-1185">Reference proteome</keyword>
<organism evidence="1 2">
    <name type="scientific">Glarea lozoyensis (strain ATCC 20868 / MF5171)</name>
    <dbReference type="NCBI Taxonomy" id="1116229"/>
    <lineage>
        <taxon>Eukaryota</taxon>
        <taxon>Fungi</taxon>
        <taxon>Dikarya</taxon>
        <taxon>Ascomycota</taxon>
        <taxon>Pezizomycotina</taxon>
        <taxon>Leotiomycetes</taxon>
        <taxon>Helotiales</taxon>
        <taxon>Helotiaceae</taxon>
        <taxon>Glarea</taxon>
    </lineage>
</organism>